<name>A0A1B0AJ77_GLOPL</name>
<dbReference type="Proteomes" id="UP000092445">
    <property type="component" value="Unassembled WGS sequence"/>
</dbReference>
<sequence>MCMIVIKIHDDDDVENNDGVKYIELHLRINISSANLHESRTFCANAYNAFSNKLKLRLTQHPQQQKYQAEPWCGGDHFKNMVAVISSVRYETKSDNDWARGAAEQSYRGHRLPLASNSIAWESKSPHSLENLRPPWSTEALKHDIILLKSTAKKVADIKAGAENSNLAVMAPYIKLKNSLLSATATIITNTKFEIMKLN</sequence>
<evidence type="ECO:0000313" key="1">
    <source>
        <dbReference type="EnsemblMetazoa" id="GPAI047567-PA"/>
    </source>
</evidence>
<proteinExistence type="predicted"/>
<dbReference type="AlphaFoldDB" id="A0A1B0AJ77"/>
<dbReference type="VEuPathDB" id="VectorBase:GPAI047567"/>
<keyword evidence="2" id="KW-1185">Reference proteome</keyword>
<reference evidence="2" key="1">
    <citation type="submission" date="2014-03" db="EMBL/GenBank/DDBJ databases">
        <authorList>
            <person name="Aksoy S."/>
            <person name="Warren W."/>
            <person name="Wilson R.K."/>
        </authorList>
    </citation>
    <scope>NUCLEOTIDE SEQUENCE [LARGE SCALE GENOMIC DNA]</scope>
    <source>
        <strain evidence="2">IAEA</strain>
    </source>
</reference>
<organism evidence="1 2">
    <name type="scientific">Glossina pallidipes</name>
    <name type="common">Tsetse fly</name>
    <dbReference type="NCBI Taxonomy" id="7398"/>
    <lineage>
        <taxon>Eukaryota</taxon>
        <taxon>Metazoa</taxon>
        <taxon>Ecdysozoa</taxon>
        <taxon>Arthropoda</taxon>
        <taxon>Hexapoda</taxon>
        <taxon>Insecta</taxon>
        <taxon>Pterygota</taxon>
        <taxon>Neoptera</taxon>
        <taxon>Endopterygota</taxon>
        <taxon>Diptera</taxon>
        <taxon>Brachycera</taxon>
        <taxon>Muscomorpha</taxon>
        <taxon>Hippoboscoidea</taxon>
        <taxon>Glossinidae</taxon>
        <taxon>Glossina</taxon>
    </lineage>
</organism>
<dbReference type="EnsemblMetazoa" id="GPAI047567-RA">
    <property type="protein sequence ID" value="GPAI047567-PA"/>
    <property type="gene ID" value="GPAI047567"/>
</dbReference>
<protein>
    <submittedName>
        <fullName evidence="1">Uncharacterized protein</fullName>
    </submittedName>
</protein>
<reference evidence="1" key="2">
    <citation type="submission" date="2020-05" db="UniProtKB">
        <authorList>
            <consortium name="EnsemblMetazoa"/>
        </authorList>
    </citation>
    <scope>IDENTIFICATION</scope>
    <source>
        <strain evidence="1">IAEA</strain>
    </source>
</reference>
<evidence type="ECO:0000313" key="2">
    <source>
        <dbReference type="Proteomes" id="UP000092445"/>
    </source>
</evidence>
<accession>A0A1B0AJ77</accession>